<evidence type="ECO:0000313" key="2">
    <source>
        <dbReference type="Proteomes" id="UP001396334"/>
    </source>
</evidence>
<protein>
    <submittedName>
        <fullName evidence="1">Uncharacterized protein</fullName>
    </submittedName>
</protein>
<keyword evidence="2" id="KW-1185">Reference proteome</keyword>
<comment type="caution">
    <text evidence="1">The sequence shown here is derived from an EMBL/GenBank/DDBJ whole genome shotgun (WGS) entry which is preliminary data.</text>
</comment>
<name>A0ABR2RR24_9ROSI</name>
<proteinExistence type="predicted"/>
<evidence type="ECO:0000313" key="1">
    <source>
        <dbReference type="EMBL" id="KAK9015248.1"/>
    </source>
</evidence>
<sequence>MQKRKKEGIEKHACLILSFETGPKTEHEMVWPCNHMVAVVQPPTDAVVEGSLLSFTQLGADGITWESFVPTWTSCHIQGSDRILKTTISSLQ</sequence>
<reference evidence="1 2" key="1">
    <citation type="journal article" date="2024" name="G3 (Bethesda)">
        <title>Genome assembly of Hibiscus sabdariffa L. provides insights into metabolisms of medicinal natural products.</title>
        <authorList>
            <person name="Kim T."/>
        </authorList>
    </citation>
    <scope>NUCLEOTIDE SEQUENCE [LARGE SCALE GENOMIC DNA]</scope>
    <source>
        <strain evidence="1">TK-2024</strain>
        <tissue evidence="1">Old leaves</tissue>
    </source>
</reference>
<gene>
    <name evidence="1" type="ORF">V6N11_006364</name>
</gene>
<dbReference type="EMBL" id="JBBPBN010000021">
    <property type="protein sequence ID" value="KAK9015248.1"/>
    <property type="molecule type" value="Genomic_DNA"/>
</dbReference>
<organism evidence="1 2">
    <name type="scientific">Hibiscus sabdariffa</name>
    <name type="common">roselle</name>
    <dbReference type="NCBI Taxonomy" id="183260"/>
    <lineage>
        <taxon>Eukaryota</taxon>
        <taxon>Viridiplantae</taxon>
        <taxon>Streptophyta</taxon>
        <taxon>Embryophyta</taxon>
        <taxon>Tracheophyta</taxon>
        <taxon>Spermatophyta</taxon>
        <taxon>Magnoliopsida</taxon>
        <taxon>eudicotyledons</taxon>
        <taxon>Gunneridae</taxon>
        <taxon>Pentapetalae</taxon>
        <taxon>rosids</taxon>
        <taxon>malvids</taxon>
        <taxon>Malvales</taxon>
        <taxon>Malvaceae</taxon>
        <taxon>Malvoideae</taxon>
        <taxon>Hibiscus</taxon>
    </lineage>
</organism>
<dbReference type="Proteomes" id="UP001396334">
    <property type="component" value="Unassembled WGS sequence"/>
</dbReference>
<accession>A0ABR2RR24</accession>